<dbReference type="PANTHER" id="PTHR43602">
    <property type="match status" value="1"/>
</dbReference>
<evidence type="ECO:0000256" key="6">
    <source>
        <dbReference type="ARBA" id="ARBA00040545"/>
    </source>
</evidence>
<keyword evidence="7" id="KW-0456">Lyase</keyword>
<keyword evidence="3" id="KW-0809">Transit peptide</keyword>
<dbReference type="Proteomes" id="UP001158087">
    <property type="component" value="Unassembled WGS sequence"/>
</dbReference>
<protein>
    <recommendedName>
        <fullName evidence="6">Enoyl-CoA hydratase domain-containing protein 3, mitochondrial</fullName>
    </recommendedName>
</protein>
<accession>A0AA42H1Z8</accession>
<evidence type="ECO:0000313" key="8">
    <source>
        <dbReference type="Proteomes" id="UP001158087"/>
    </source>
</evidence>
<dbReference type="EMBL" id="JAODYY010000017">
    <property type="protein sequence ID" value="MDH0126855.1"/>
    <property type="molecule type" value="Genomic_DNA"/>
</dbReference>
<dbReference type="GO" id="GO:0006631">
    <property type="term" value="P:fatty acid metabolic process"/>
    <property type="evidence" value="ECO:0007669"/>
    <property type="project" value="UniProtKB-KW"/>
</dbReference>
<reference evidence="7" key="1">
    <citation type="submission" date="2022-09" db="EMBL/GenBank/DDBJ databases">
        <title>Intensive care unit water sources are persistently colonized with multi-drug resistant bacteria and are the site of extensive horizontal gene transfer of antibiotic resistance genes.</title>
        <authorList>
            <person name="Diorio-Toth L."/>
        </authorList>
    </citation>
    <scope>NUCLEOTIDE SEQUENCE</scope>
    <source>
        <strain evidence="7">GD04153</strain>
    </source>
</reference>
<dbReference type="AlphaFoldDB" id="A0AA42H1Z8"/>
<dbReference type="Gene3D" id="1.10.12.10">
    <property type="entry name" value="Lyase 2-enoyl-coa Hydratase, Chain A, domain 2"/>
    <property type="match status" value="1"/>
</dbReference>
<evidence type="ECO:0000256" key="5">
    <source>
        <dbReference type="ARBA" id="ARBA00037410"/>
    </source>
</evidence>
<dbReference type="NCBIfam" id="NF006008">
    <property type="entry name" value="PRK08139.1"/>
    <property type="match status" value="1"/>
</dbReference>
<dbReference type="GO" id="GO:0016836">
    <property type="term" value="F:hydro-lyase activity"/>
    <property type="evidence" value="ECO:0007669"/>
    <property type="project" value="TreeGrafter"/>
</dbReference>
<organism evidence="7 8">
    <name type="scientific">Brucella intermedia GD04153</name>
    <dbReference type="NCBI Taxonomy" id="2975438"/>
    <lineage>
        <taxon>Bacteria</taxon>
        <taxon>Pseudomonadati</taxon>
        <taxon>Pseudomonadota</taxon>
        <taxon>Alphaproteobacteria</taxon>
        <taxon>Hyphomicrobiales</taxon>
        <taxon>Brucellaceae</taxon>
        <taxon>Brucella/Ochrobactrum group</taxon>
        <taxon>Brucella</taxon>
    </lineage>
</organism>
<dbReference type="Pfam" id="PF00378">
    <property type="entry name" value="ECH_1"/>
    <property type="match status" value="1"/>
</dbReference>
<dbReference type="InterPro" id="IPR014748">
    <property type="entry name" value="Enoyl-CoA_hydra_C"/>
</dbReference>
<evidence type="ECO:0000256" key="3">
    <source>
        <dbReference type="ARBA" id="ARBA00022946"/>
    </source>
</evidence>
<comment type="caution">
    <text evidence="7">The sequence shown here is derived from an EMBL/GenBank/DDBJ whole genome shotgun (WGS) entry which is preliminary data.</text>
</comment>
<comment type="function">
    <text evidence="5">May play a role in fatty acid biosynthesis and insulin sensitivity.</text>
</comment>
<gene>
    <name evidence="7" type="ORF">N7376_23045</name>
</gene>
<dbReference type="InterPro" id="IPR001753">
    <property type="entry name" value="Enoyl-CoA_hydra/iso"/>
</dbReference>
<dbReference type="InterPro" id="IPR029045">
    <property type="entry name" value="ClpP/crotonase-like_dom_sf"/>
</dbReference>
<keyword evidence="2" id="KW-0276">Fatty acid metabolism</keyword>
<dbReference type="PANTHER" id="PTHR43602:SF1">
    <property type="entry name" value="ENOYL-COA HYDRATASE DOMAIN-CONTAINING PROTEIN 3, MITOCHONDRIAL"/>
    <property type="match status" value="1"/>
</dbReference>
<keyword evidence="4" id="KW-0443">Lipid metabolism</keyword>
<comment type="similarity">
    <text evidence="1">Belongs to the enoyl-CoA hydratase/isomerase family.</text>
</comment>
<dbReference type="InterPro" id="IPR052377">
    <property type="entry name" value="Mitochondrial_ECH-domain"/>
</dbReference>
<evidence type="ECO:0000256" key="1">
    <source>
        <dbReference type="ARBA" id="ARBA00005254"/>
    </source>
</evidence>
<dbReference type="Gene3D" id="3.90.226.10">
    <property type="entry name" value="2-enoyl-CoA Hydratase, Chain A, domain 1"/>
    <property type="match status" value="1"/>
</dbReference>
<dbReference type="SUPFAM" id="SSF52096">
    <property type="entry name" value="ClpP/crotonase"/>
    <property type="match status" value="1"/>
</dbReference>
<dbReference type="CDD" id="cd06558">
    <property type="entry name" value="crotonase-like"/>
    <property type="match status" value="1"/>
</dbReference>
<evidence type="ECO:0000256" key="2">
    <source>
        <dbReference type="ARBA" id="ARBA00022832"/>
    </source>
</evidence>
<sequence>MADTNEPALIKESSGAVVTLTMNRPRTLNCLSEELLTALEEEFGKIEKESKVKCVVLQGNGRAFCAGHDLREMRATGTVEYYEWLFEKCSRTMMRIRDTPVPVIAKVHGDATAAGCQLVATCDLAIASANARFAMAGINLGSFCATPAVALTRKVTSIRKSFEMLFVGDLITAEDACDHGLLNRVVPAEELDKTVADLAGKLSMKSGNALRFGKSQFYAQQEMQLPDAYRFATAGIARSLASADAIEGIDAFLTKRKPVWD</sequence>
<proteinExistence type="inferred from homology"/>
<name>A0AA42H1Z8_9HYPH</name>
<evidence type="ECO:0000256" key="4">
    <source>
        <dbReference type="ARBA" id="ARBA00023098"/>
    </source>
</evidence>
<evidence type="ECO:0000313" key="7">
    <source>
        <dbReference type="EMBL" id="MDH0126855.1"/>
    </source>
</evidence>